<dbReference type="Gene3D" id="3.40.50.300">
    <property type="entry name" value="P-loop containing nucleotide triphosphate hydrolases"/>
    <property type="match status" value="2"/>
</dbReference>
<evidence type="ECO:0000313" key="5">
    <source>
        <dbReference type="Proteomes" id="UP000310066"/>
    </source>
</evidence>
<evidence type="ECO:0000256" key="1">
    <source>
        <dbReference type="ARBA" id="ARBA00022741"/>
    </source>
</evidence>
<dbReference type="Proteomes" id="UP000310066">
    <property type="component" value="Unassembled WGS sequence"/>
</dbReference>
<protein>
    <recommendedName>
        <fullName evidence="3">ABC transporter domain-containing protein</fullName>
    </recommendedName>
</protein>
<dbReference type="InterPro" id="IPR003593">
    <property type="entry name" value="AAA+_ATPase"/>
</dbReference>
<keyword evidence="2" id="KW-0067">ATP-binding</keyword>
<dbReference type="PROSITE" id="PS50893">
    <property type="entry name" value="ABC_TRANSPORTER_2"/>
    <property type="match status" value="1"/>
</dbReference>
<dbReference type="SMART" id="SM00382">
    <property type="entry name" value="AAA"/>
    <property type="match status" value="2"/>
</dbReference>
<proteinExistence type="predicted"/>
<dbReference type="SUPFAM" id="SSF52540">
    <property type="entry name" value="P-loop containing nucleoside triphosphate hydrolases"/>
    <property type="match status" value="2"/>
</dbReference>
<evidence type="ECO:0000259" key="3">
    <source>
        <dbReference type="PROSITE" id="PS50893"/>
    </source>
</evidence>
<dbReference type="OrthoDB" id="10255969at2759"/>
<reference evidence="4 5" key="1">
    <citation type="submission" date="2017-03" db="EMBL/GenBank/DDBJ databases">
        <title>Genomes of endolithic fungi from Antarctica.</title>
        <authorList>
            <person name="Coleine C."/>
            <person name="Masonjones S."/>
            <person name="Stajich J.E."/>
        </authorList>
    </citation>
    <scope>NUCLEOTIDE SEQUENCE [LARGE SCALE GENOMIC DNA]</scope>
    <source>
        <strain evidence="4 5">CCFEE 5311</strain>
    </source>
</reference>
<dbReference type="GO" id="GO:0016887">
    <property type="term" value="F:ATP hydrolysis activity"/>
    <property type="evidence" value="ECO:0007669"/>
    <property type="project" value="InterPro"/>
</dbReference>
<accession>A0A4U0UMS8</accession>
<evidence type="ECO:0000313" key="4">
    <source>
        <dbReference type="EMBL" id="TKA36967.1"/>
    </source>
</evidence>
<organism evidence="4 5">
    <name type="scientific">Friedmanniomyces endolithicus</name>
    <dbReference type="NCBI Taxonomy" id="329885"/>
    <lineage>
        <taxon>Eukaryota</taxon>
        <taxon>Fungi</taxon>
        <taxon>Dikarya</taxon>
        <taxon>Ascomycota</taxon>
        <taxon>Pezizomycotina</taxon>
        <taxon>Dothideomycetes</taxon>
        <taxon>Dothideomycetidae</taxon>
        <taxon>Mycosphaerellales</taxon>
        <taxon>Teratosphaeriaceae</taxon>
        <taxon>Friedmanniomyces</taxon>
    </lineage>
</organism>
<feature type="domain" description="ABC transporter" evidence="3">
    <location>
        <begin position="84"/>
        <end position="357"/>
    </location>
</feature>
<dbReference type="STRING" id="329885.A0A4U0UMS8"/>
<dbReference type="EMBL" id="NAJP01000055">
    <property type="protein sequence ID" value="TKA36967.1"/>
    <property type="molecule type" value="Genomic_DNA"/>
</dbReference>
<dbReference type="InterPro" id="IPR027417">
    <property type="entry name" value="P-loop_NTPase"/>
</dbReference>
<dbReference type="AlphaFoldDB" id="A0A4U0UMS8"/>
<comment type="caution">
    <text evidence="4">The sequence shown here is derived from an EMBL/GenBank/DDBJ whole genome shotgun (WGS) entry which is preliminary data.</text>
</comment>
<dbReference type="GO" id="GO:0005739">
    <property type="term" value="C:mitochondrion"/>
    <property type="evidence" value="ECO:0007669"/>
    <property type="project" value="TreeGrafter"/>
</dbReference>
<dbReference type="InterPro" id="IPR003439">
    <property type="entry name" value="ABC_transporter-like_ATP-bd"/>
</dbReference>
<keyword evidence="1" id="KW-0547">Nucleotide-binding</keyword>
<sequence>MAQMAWLWPLRPLRIRIYPEVPCEQLLTIVPQEPQLQMGVLSWLRMVISLYLVLLRCHGGANLCGGGHRCDGKRPESQPGLLVIKIENAAFYRKYPGVNDSPSTNPPLLEGVNFALLGNDGCDPLQSWVVISPSSVARTIFLQILAGQHICIPPTARSYPYLSTISQSPQHAIKYVGFDAERGSSVGGTSVRGAYLSARYESRREETDFCVQDYLTGHTELNALERDGLGVDSHMFDEVTRQLNLRSLLQMPVANLSNGQTRRARIAKALIAKPEVLLLDGPFMGLDPNTLRTMAEVLRQIAERQQPRLVMSLRPEDGVPEWVSHMVVIDEHMRVLGQGTKQGLLGGDVEASDKVEVHRILNAGENAHGAAAQVQVSRDGFERSSPPLPPGEALVEMRGVRLAYGDKVVLGDWKQSVAGGDKPGLWWSLHRGQRCAILGPNGSGKTTMLSLITSDHPQTYSLPIKLFGRSRLPGPGQPGISLFDIQRRMGHSSPEVHAFFPKGLTIRRTLESAWADAPLAKPKLNDHAKQRVDACLRWFARELEPAQSEPTFAQRLETTTSDEAARELHAHLMGSNTDLDWASKLTFREAKFSNQRLLLFLRALVSQPDLVILDEALSGIDEAIRDKALLFLSHGEKVSKVVDNIAQSSILARIGGTVVHGLSPQQALLVISHSKEDVPGCIREWICLPEPGEGREPRTGVLPGPLELNPGAWGEIWANIAHVQQDTHSVKKDDFAHEKTWAEI</sequence>
<dbReference type="PANTHER" id="PTHR43514:SF4">
    <property type="entry name" value="ABC TRANSPORTER I FAMILY MEMBER 10"/>
    <property type="match status" value="1"/>
</dbReference>
<dbReference type="PANTHER" id="PTHR43514">
    <property type="entry name" value="ABC TRANSPORTER I FAMILY MEMBER 10"/>
    <property type="match status" value="1"/>
</dbReference>
<evidence type="ECO:0000256" key="2">
    <source>
        <dbReference type="ARBA" id="ARBA00022840"/>
    </source>
</evidence>
<name>A0A4U0UMS8_9PEZI</name>
<gene>
    <name evidence="4" type="ORF">B0A54_11331</name>
</gene>
<dbReference type="GO" id="GO:0005524">
    <property type="term" value="F:ATP binding"/>
    <property type="evidence" value="ECO:0007669"/>
    <property type="project" value="UniProtKB-KW"/>
</dbReference>
<dbReference type="Pfam" id="PF00005">
    <property type="entry name" value="ABC_tran"/>
    <property type="match status" value="2"/>
</dbReference>
<dbReference type="InterPro" id="IPR050334">
    <property type="entry name" value="Molybdenum_import_ModC"/>
</dbReference>